<feature type="region of interest" description="Disordered" evidence="2">
    <location>
        <begin position="408"/>
        <end position="440"/>
    </location>
</feature>
<evidence type="ECO:0000256" key="1">
    <source>
        <dbReference type="RuleBase" id="RU365006"/>
    </source>
</evidence>
<sequence>MTDTRRMFSRELPASSPTTVLATFPDVIRGESRAVIGVKDEGPLCYLLQIEETFLLLDCGWDDKFDMGYIESIKSRISQISAVLITHPDQPHLGALAYLVKYCDLRAPIYCTVPVYKMGMMFMYDWINSLMSKLKFNQTVPLRGDSQIKITALPAGHMIGGAMWRITRHDEEDIIYAVDYNHKKERHLNGCSFDTILRPYLLITDSLNALYTQPRRKERDEQLVTTILKTVRQNGDCAIVIDTAGRVLEIAHLLDQLWANTQSGLQKYNLVMMSHVAASVVEFAKSQVEWMSDKVLKSFEMGQTNPFLLRNVKLCHSQIDLARIRSPKVVLCSGIDMECGYSRELFLDWCGDSRNSFIITGRSSERTLCSKLIYMAECLATNSRTNRIVALEVKKRVRLEGAELEAYKKRKAQKDKEESRRRMEEHERRQAELRGYDSDDDDEMMASALAAVEILCTKKKREEEQQALAAAARNSTETPTVITVEENGEKTKEIKRRRLIQRKNHVQFLA</sequence>
<comment type="subcellular location">
    <subcellularLocation>
        <location evidence="1">Nucleus</location>
    </subcellularLocation>
</comment>
<feature type="region of interest" description="Disordered" evidence="2">
    <location>
        <begin position="469"/>
        <end position="490"/>
    </location>
</feature>
<dbReference type="InterPro" id="IPR001279">
    <property type="entry name" value="Metallo-B-lactamas"/>
</dbReference>
<evidence type="ECO:0000259" key="3">
    <source>
        <dbReference type="SMART" id="SM00849"/>
    </source>
</evidence>
<accession>A0AAD5MH52</accession>
<dbReference type="AlphaFoldDB" id="A0AAD5MH52"/>
<dbReference type="SMART" id="SM00849">
    <property type="entry name" value="Lactamase_B"/>
    <property type="match status" value="1"/>
</dbReference>
<dbReference type="PANTHER" id="PTHR45922:SF1">
    <property type="entry name" value="CLEAVAGE AND POLYADENYLATION SPECIFICITY FACTOR SUBUNIT 2"/>
    <property type="match status" value="1"/>
</dbReference>
<dbReference type="InterPro" id="IPR027075">
    <property type="entry name" value="CPSF2"/>
</dbReference>
<dbReference type="InterPro" id="IPR035639">
    <property type="entry name" value="CPSF2_MBL"/>
</dbReference>
<dbReference type="Gene3D" id="3.40.50.10890">
    <property type="match status" value="1"/>
</dbReference>
<comment type="similarity">
    <text evidence="1">Belongs to the metallo-beta-lactamase superfamily. RNA-metabolizing metallo-beta-lactamase-like family. CPSF2/YSH1 subfamily.</text>
</comment>
<keyword evidence="1" id="KW-0694">RNA-binding</keyword>
<dbReference type="Gene3D" id="3.60.15.10">
    <property type="entry name" value="Ribonuclease Z/Hydroxyacylglutathione hydrolase-like"/>
    <property type="match status" value="1"/>
</dbReference>
<feature type="domain" description="Beta-Casp" evidence="4">
    <location>
        <begin position="247"/>
        <end position="372"/>
    </location>
</feature>
<evidence type="ECO:0000256" key="2">
    <source>
        <dbReference type="SAM" id="MobiDB-lite"/>
    </source>
</evidence>
<proteinExistence type="inferred from homology"/>
<dbReference type="InterPro" id="IPR036866">
    <property type="entry name" value="RibonucZ/Hydroxyglut_hydro"/>
</dbReference>
<keyword evidence="1" id="KW-0539">Nucleus</keyword>
<dbReference type="Pfam" id="PF10996">
    <property type="entry name" value="Beta-Casp"/>
    <property type="match status" value="1"/>
</dbReference>
<dbReference type="SMART" id="SM01027">
    <property type="entry name" value="Beta-Casp"/>
    <property type="match status" value="1"/>
</dbReference>
<gene>
    <name evidence="5" type="ORF">KIN20_016885</name>
</gene>
<dbReference type="EMBL" id="JAHQIW010003380">
    <property type="protein sequence ID" value="KAJ1358457.1"/>
    <property type="molecule type" value="Genomic_DNA"/>
</dbReference>
<dbReference type="Proteomes" id="UP001196413">
    <property type="component" value="Unassembled WGS sequence"/>
</dbReference>
<dbReference type="GO" id="GO:0003723">
    <property type="term" value="F:RNA binding"/>
    <property type="evidence" value="ECO:0007669"/>
    <property type="project" value="UniProtKB-KW"/>
</dbReference>
<evidence type="ECO:0000313" key="6">
    <source>
        <dbReference type="Proteomes" id="UP001196413"/>
    </source>
</evidence>
<evidence type="ECO:0000313" key="5">
    <source>
        <dbReference type="EMBL" id="KAJ1358457.1"/>
    </source>
</evidence>
<dbReference type="InterPro" id="IPR022712">
    <property type="entry name" value="Beta_Casp"/>
</dbReference>
<reference evidence="5" key="1">
    <citation type="submission" date="2021-06" db="EMBL/GenBank/DDBJ databases">
        <title>Parelaphostrongylus tenuis whole genome reference sequence.</title>
        <authorList>
            <person name="Garwood T.J."/>
            <person name="Larsen P.A."/>
            <person name="Fountain-Jones N.M."/>
            <person name="Garbe J.R."/>
            <person name="Macchietto M.G."/>
            <person name="Kania S.A."/>
            <person name="Gerhold R.W."/>
            <person name="Richards J.E."/>
            <person name="Wolf T.M."/>
        </authorList>
    </citation>
    <scope>NUCLEOTIDE SEQUENCE</scope>
    <source>
        <strain evidence="5">MNPRO001-30</strain>
        <tissue evidence="5">Meninges</tissue>
    </source>
</reference>
<comment type="caution">
    <text evidence="5">The sequence shown here is derived from an EMBL/GenBank/DDBJ whole genome shotgun (WGS) entry which is preliminary data.</text>
</comment>
<name>A0AAD5MH52_PARTN</name>
<feature type="compositionally biased region" description="Basic and acidic residues" evidence="2">
    <location>
        <begin position="414"/>
        <end position="437"/>
    </location>
</feature>
<dbReference type="GO" id="GO:0006398">
    <property type="term" value="P:mRNA 3'-end processing by stem-loop binding and cleavage"/>
    <property type="evidence" value="ECO:0007669"/>
    <property type="project" value="InterPro"/>
</dbReference>
<organism evidence="5 6">
    <name type="scientific">Parelaphostrongylus tenuis</name>
    <name type="common">Meningeal worm</name>
    <dbReference type="NCBI Taxonomy" id="148309"/>
    <lineage>
        <taxon>Eukaryota</taxon>
        <taxon>Metazoa</taxon>
        <taxon>Ecdysozoa</taxon>
        <taxon>Nematoda</taxon>
        <taxon>Chromadorea</taxon>
        <taxon>Rhabditida</taxon>
        <taxon>Rhabditina</taxon>
        <taxon>Rhabditomorpha</taxon>
        <taxon>Strongyloidea</taxon>
        <taxon>Metastrongylidae</taxon>
        <taxon>Parelaphostrongylus</taxon>
    </lineage>
</organism>
<dbReference type="CDD" id="cd16293">
    <property type="entry name" value="CPSF2-like_MBL-fold"/>
    <property type="match status" value="1"/>
</dbReference>
<dbReference type="GO" id="GO:0005847">
    <property type="term" value="C:mRNA cleavage and polyadenylation specificity factor complex"/>
    <property type="evidence" value="ECO:0007669"/>
    <property type="project" value="InterPro"/>
</dbReference>
<evidence type="ECO:0000259" key="4">
    <source>
        <dbReference type="SMART" id="SM01027"/>
    </source>
</evidence>
<keyword evidence="6" id="KW-1185">Reference proteome</keyword>
<protein>
    <recommendedName>
        <fullName evidence="1">Cleavage and polyadenylation specificity factor subunit 2</fullName>
    </recommendedName>
    <alternativeName>
        <fullName evidence="1">Cleavage and polyadenylation specificity factor 100 kDa subunit</fullName>
    </alternativeName>
</protein>
<dbReference type="Pfam" id="PF16661">
    <property type="entry name" value="Lactamase_B_6"/>
    <property type="match status" value="2"/>
</dbReference>
<keyword evidence="1" id="KW-0507">mRNA processing</keyword>
<dbReference type="SUPFAM" id="SSF56281">
    <property type="entry name" value="Metallo-hydrolase/oxidoreductase"/>
    <property type="match status" value="1"/>
</dbReference>
<feature type="domain" description="Metallo-beta-lactamase" evidence="3">
    <location>
        <begin position="42"/>
        <end position="227"/>
    </location>
</feature>
<dbReference type="PANTHER" id="PTHR45922">
    <property type="entry name" value="CLEAVAGE AND POLYADENYLATION SPECIFICITY FACTOR SUBUNIT 2"/>
    <property type="match status" value="1"/>
</dbReference>